<reference evidence="2 3" key="1">
    <citation type="journal article" date="2022" name="Gigascience">
        <title>A chromosome-level genome assembly and annotation of the desert horned lizard, Phrynosoma platyrhinos, provides insight into chromosomal rearrangements among reptiles.</title>
        <authorList>
            <person name="Koochekian N."/>
            <person name="Ascanio A."/>
            <person name="Farleigh K."/>
            <person name="Card D.C."/>
            <person name="Schield D.R."/>
            <person name="Castoe T.A."/>
            <person name="Jezkova T."/>
        </authorList>
    </citation>
    <scope>NUCLEOTIDE SEQUENCE [LARGE SCALE GENOMIC DNA]</scope>
    <source>
        <strain evidence="2">NK-2021</strain>
    </source>
</reference>
<dbReference type="PANTHER" id="PTHR36287">
    <property type="match status" value="1"/>
</dbReference>
<dbReference type="PANTHER" id="PTHR36287:SF1">
    <property type="entry name" value="PROLINE-RICH PROTEIN 13"/>
    <property type="match status" value="1"/>
</dbReference>
<keyword evidence="3" id="KW-1185">Reference proteome</keyword>
<feature type="region of interest" description="Disordered" evidence="1">
    <location>
        <begin position="48"/>
        <end position="119"/>
    </location>
</feature>
<organism evidence="2 3">
    <name type="scientific">Phrynosoma platyrhinos</name>
    <name type="common">Desert horned lizard</name>
    <dbReference type="NCBI Taxonomy" id="52577"/>
    <lineage>
        <taxon>Eukaryota</taxon>
        <taxon>Metazoa</taxon>
        <taxon>Chordata</taxon>
        <taxon>Craniata</taxon>
        <taxon>Vertebrata</taxon>
        <taxon>Euteleostomi</taxon>
        <taxon>Lepidosauria</taxon>
        <taxon>Squamata</taxon>
        <taxon>Bifurcata</taxon>
        <taxon>Unidentata</taxon>
        <taxon>Episquamata</taxon>
        <taxon>Toxicofera</taxon>
        <taxon>Iguania</taxon>
        <taxon>Phrynosomatidae</taxon>
        <taxon>Phrynosomatinae</taxon>
        <taxon>Phrynosoma</taxon>
    </lineage>
</organism>
<feature type="compositionally biased region" description="Pro residues" evidence="1">
    <location>
        <begin position="55"/>
        <end position="118"/>
    </location>
</feature>
<evidence type="ECO:0000313" key="3">
    <source>
        <dbReference type="Proteomes" id="UP000826234"/>
    </source>
</evidence>
<comment type="caution">
    <text evidence="2">The sequence shown here is derived from an EMBL/GenBank/DDBJ whole genome shotgun (WGS) entry which is preliminary data.</text>
</comment>
<protein>
    <recommendedName>
        <fullName evidence="4">Proline-rich protein 13</fullName>
    </recommendedName>
</protein>
<evidence type="ECO:0008006" key="4">
    <source>
        <dbReference type="Google" id="ProtNLM"/>
    </source>
</evidence>
<evidence type="ECO:0000256" key="1">
    <source>
        <dbReference type="SAM" id="MobiDB-lite"/>
    </source>
</evidence>
<evidence type="ECO:0000313" key="2">
    <source>
        <dbReference type="EMBL" id="KAH0629070.1"/>
    </source>
</evidence>
<gene>
    <name evidence="2" type="ORF">JD844_010854</name>
</gene>
<proteinExistence type="predicted"/>
<accession>A0ABQ7TH29</accession>
<feature type="compositionally biased region" description="Basic residues" evidence="1">
    <location>
        <begin position="151"/>
        <end position="171"/>
    </location>
</feature>
<dbReference type="EMBL" id="JAIPUX010000439">
    <property type="protein sequence ID" value="KAH0629070.1"/>
    <property type="molecule type" value="Genomic_DNA"/>
</dbReference>
<dbReference type="Proteomes" id="UP000826234">
    <property type="component" value="Unassembled WGS sequence"/>
</dbReference>
<feature type="region of interest" description="Disordered" evidence="1">
    <location>
        <begin position="151"/>
        <end position="192"/>
    </location>
</feature>
<sequence>MDSVAATLDSVHCAMSEKEETFMLLADLMGQGQSGAYPGAAYPPNPSYPSGFNPAHPPPVNPAFPPGPVPPGSYPAPPGGIPGQPAYPPGHPVQPPYPGHQPGYPVPPGGPYPPPAPGMPGGMGVNPLLPGGVAMGTHVMDKKTAKKMKKKMKKAHKMHKPHKLHKVHGKNQARNSSPFLKPSERLQTAVVR</sequence>
<name>A0ABQ7TH29_PHRPL</name>